<keyword evidence="1" id="KW-0732">Signal</keyword>
<name>A0A224YJV1_9ACAR</name>
<feature type="signal peptide" evidence="1">
    <location>
        <begin position="1"/>
        <end position="29"/>
    </location>
</feature>
<protein>
    <submittedName>
        <fullName evidence="2">Uncharacterized protein</fullName>
    </submittedName>
</protein>
<dbReference type="EMBL" id="GFPF01003098">
    <property type="protein sequence ID" value="MAA14244.1"/>
    <property type="molecule type" value="Transcribed_RNA"/>
</dbReference>
<accession>A0A224YJV1</accession>
<reference evidence="2" key="1">
    <citation type="journal article" date="2017" name="Parasit. Vectors">
        <title>Sialotranscriptomics of Rhipicephalus zambeziensis reveals intricate expression profiles of secretory proteins and suggests tight temporal transcriptional regulation during blood-feeding.</title>
        <authorList>
            <person name="de Castro M.H."/>
            <person name="de Klerk D."/>
            <person name="Pienaar R."/>
            <person name="Rees D.J.G."/>
            <person name="Mans B.J."/>
        </authorList>
    </citation>
    <scope>NUCLEOTIDE SEQUENCE</scope>
    <source>
        <tissue evidence="2">Salivary glands</tissue>
    </source>
</reference>
<feature type="chain" id="PRO_5012375248" evidence="1">
    <location>
        <begin position="30"/>
        <end position="90"/>
    </location>
</feature>
<evidence type="ECO:0000313" key="2">
    <source>
        <dbReference type="EMBL" id="MAA14244.1"/>
    </source>
</evidence>
<dbReference type="AlphaFoldDB" id="A0A224YJV1"/>
<sequence length="90" mass="9365">MAKVSTCRIVAVMAALALLLSTMPAGTLCENPEAMRGLIMLLASKIKPVTHVKPAVIKTKILNVAKKPATSEVVSSISDVALGICDFLGC</sequence>
<organism evidence="2">
    <name type="scientific">Rhipicephalus zambeziensis</name>
    <dbReference type="NCBI Taxonomy" id="60191"/>
    <lineage>
        <taxon>Eukaryota</taxon>
        <taxon>Metazoa</taxon>
        <taxon>Ecdysozoa</taxon>
        <taxon>Arthropoda</taxon>
        <taxon>Chelicerata</taxon>
        <taxon>Arachnida</taxon>
        <taxon>Acari</taxon>
        <taxon>Parasitiformes</taxon>
        <taxon>Ixodida</taxon>
        <taxon>Ixodoidea</taxon>
        <taxon>Ixodidae</taxon>
        <taxon>Rhipicephalinae</taxon>
        <taxon>Rhipicephalus</taxon>
        <taxon>Rhipicephalus</taxon>
    </lineage>
</organism>
<evidence type="ECO:0000256" key="1">
    <source>
        <dbReference type="SAM" id="SignalP"/>
    </source>
</evidence>
<proteinExistence type="predicted"/>